<sequence>MQPIDKPIKNQLASALIAAVFCILSISLYEPLLFWVLLIALCATGIRLIMFVGWYQPVPSVRTVNLLAILSCVCLAWFSFQVGLLITMVNLLILAGALKLIILNRARDLFHLFCTCLFIVGVGFTFHQSVVMTLFYSLLTLALLVALGRYFAPSQALSWHTKRLLIMSLQALPVTLILFVIVPKLPPLWKMPVAQSNETGLSDAVSPGDIARLTRSADLAFRATFEGPMPAPAERYWRAITLEAFDGKEWTVSPLRKQVRQQYRYLNSEFSPTVSGSWWQYEVIAEPTNNHWLFGIAVAVPADHSSAETIRQTADYQLVSETPLTSKRAYRLRSYPDTVKNQSLFSLDQRINLQLPANADINPKTQRWAAQIVADNATPQAQINAVMNYFVEQQFSYTLTPPPMPTNTVDDFLFNHREGFCAHYASAMAYTLRLMGIPSRMVAGYHGGETLQPSVLSVYQYDAHAWVEAWFDERGWVRFDPTAMAAPQRIELGLQQAVDEAAFLANNQLARLQQFPLFSELRTVFSLIDYQWSRWVLGFNAERQQNLLELLLGKVTTERLMWLMLGICLLIALLLALYFVPHWQRQRPPANRIWYQRAADKAEQLTGLARQNLGPQAYADRVSNALEPQAATQFNALSEAFIVRQYRPHSATRFSDRAFKKLCRQFVKHGRAKPTLSSKP</sequence>
<name>A0ABT5L390_9ALTE</name>
<dbReference type="RefSeq" id="WP_273640852.1">
    <property type="nucleotide sequence ID" value="NZ_JAQQXP010000001.1"/>
</dbReference>
<feature type="domain" description="Transglutaminase-like" evidence="2">
    <location>
        <begin position="413"/>
        <end position="483"/>
    </location>
</feature>
<feature type="transmembrane region" description="Helical" evidence="1">
    <location>
        <begin position="61"/>
        <end position="78"/>
    </location>
</feature>
<dbReference type="InterPro" id="IPR038765">
    <property type="entry name" value="Papain-like_cys_pep_sf"/>
</dbReference>
<feature type="transmembrane region" description="Helical" evidence="1">
    <location>
        <begin position="133"/>
        <end position="152"/>
    </location>
</feature>
<reference evidence="3 4" key="1">
    <citation type="submission" date="2022-10" db="EMBL/GenBank/DDBJ databases">
        <title>Alteromonas sp. chi3 Genome sequencing.</title>
        <authorList>
            <person name="Park S."/>
        </authorList>
    </citation>
    <scope>NUCLEOTIDE SEQUENCE [LARGE SCALE GENOMIC DNA]</scope>
    <source>
        <strain evidence="4">chi3</strain>
    </source>
</reference>
<organism evidence="3 4">
    <name type="scientific">Alteromonas gilva</name>
    <dbReference type="NCBI Taxonomy" id="2987522"/>
    <lineage>
        <taxon>Bacteria</taxon>
        <taxon>Pseudomonadati</taxon>
        <taxon>Pseudomonadota</taxon>
        <taxon>Gammaproteobacteria</taxon>
        <taxon>Alteromonadales</taxon>
        <taxon>Alteromonadaceae</taxon>
        <taxon>Alteromonas/Salinimonas group</taxon>
        <taxon>Alteromonas</taxon>
    </lineage>
</organism>
<dbReference type="InterPro" id="IPR052901">
    <property type="entry name" value="Bact_TGase-like"/>
</dbReference>
<feature type="transmembrane region" description="Helical" evidence="1">
    <location>
        <begin position="12"/>
        <end position="29"/>
    </location>
</feature>
<comment type="caution">
    <text evidence="3">The sequence shown here is derived from an EMBL/GenBank/DDBJ whole genome shotgun (WGS) entry which is preliminary data.</text>
</comment>
<feature type="transmembrane region" description="Helical" evidence="1">
    <location>
        <begin position="109"/>
        <end position="127"/>
    </location>
</feature>
<dbReference type="Gene3D" id="3.10.620.30">
    <property type="match status" value="1"/>
</dbReference>
<evidence type="ECO:0000313" key="4">
    <source>
        <dbReference type="Proteomes" id="UP001218788"/>
    </source>
</evidence>
<dbReference type="EMBL" id="JAQQXP010000001">
    <property type="protein sequence ID" value="MDC8831505.1"/>
    <property type="molecule type" value="Genomic_DNA"/>
</dbReference>
<dbReference type="SMART" id="SM00460">
    <property type="entry name" value="TGc"/>
    <property type="match status" value="1"/>
</dbReference>
<feature type="transmembrane region" description="Helical" evidence="1">
    <location>
        <begin position="84"/>
        <end position="102"/>
    </location>
</feature>
<feature type="transmembrane region" description="Helical" evidence="1">
    <location>
        <begin position="35"/>
        <end position="54"/>
    </location>
</feature>
<protein>
    <submittedName>
        <fullName evidence="3">DUF3488 and transglutaminase-like domain-containing protein</fullName>
    </submittedName>
</protein>
<keyword evidence="1" id="KW-0812">Transmembrane</keyword>
<keyword evidence="1" id="KW-1133">Transmembrane helix</keyword>
<feature type="transmembrane region" description="Helical" evidence="1">
    <location>
        <begin position="560"/>
        <end position="580"/>
    </location>
</feature>
<evidence type="ECO:0000259" key="2">
    <source>
        <dbReference type="SMART" id="SM00460"/>
    </source>
</evidence>
<dbReference type="PANTHER" id="PTHR42736:SF1">
    <property type="entry name" value="PROTEIN-GLUTAMINE GAMMA-GLUTAMYLTRANSFERASE"/>
    <property type="match status" value="1"/>
</dbReference>
<dbReference type="Pfam" id="PF01841">
    <property type="entry name" value="Transglut_core"/>
    <property type="match status" value="1"/>
</dbReference>
<dbReference type="SUPFAM" id="SSF54001">
    <property type="entry name" value="Cysteine proteinases"/>
    <property type="match status" value="1"/>
</dbReference>
<dbReference type="PANTHER" id="PTHR42736">
    <property type="entry name" value="PROTEIN-GLUTAMINE GAMMA-GLUTAMYLTRANSFERASE"/>
    <property type="match status" value="1"/>
</dbReference>
<dbReference type="InterPro" id="IPR002931">
    <property type="entry name" value="Transglutaminase-like"/>
</dbReference>
<gene>
    <name evidence="3" type="ORF">OIK42_12110</name>
</gene>
<keyword evidence="1" id="KW-0472">Membrane</keyword>
<evidence type="ECO:0000256" key="1">
    <source>
        <dbReference type="SAM" id="Phobius"/>
    </source>
</evidence>
<proteinExistence type="predicted"/>
<feature type="transmembrane region" description="Helical" evidence="1">
    <location>
        <begin position="164"/>
        <end position="182"/>
    </location>
</feature>
<dbReference type="InterPro" id="IPR021878">
    <property type="entry name" value="TgpA_N"/>
</dbReference>
<keyword evidence="4" id="KW-1185">Reference proteome</keyword>
<dbReference type="Pfam" id="PF11992">
    <property type="entry name" value="TgpA_N"/>
    <property type="match status" value="1"/>
</dbReference>
<dbReference type="Proteomes" id="UP001218788">
    <property type="component" value="Unassembled WGS sequence"/>
</dbReference>
<evidence type="ECO:0000313" key="3">
    <source>
        <dbReference type="EMBL" id="MDC8831505.1"/>
    </source>
</evidence>
<accession>A0ABT5L390</accession>